<dbReference type="RefSeq" id="WP_409658140.1">
    <property type="nucleotide sequence ID" value="NZ_JBKBUW010000056.1"/>
</dbReference>
<proteinExistence type="predicted"/>
<name>A0A7C3HU10_MEIRU</name>
<organism evidence="1">
    <name type="scientific">Meiothermus ruber</name>
    <dbReference type="NCBI Taxonomy" id="277"/>
    <lineage>
        <taxon>Bacteria</taxon>
        <taxon>Thermotogati</taxon>
        <taxon>Deinococcota</taxon>
        <taxon>Deinococci</taxon>
        <taxon>Thermales</taxon>
        <taxon>Thermaceae</taxon>
        <taxon>Meiothermus</taxon>
    </lineage>
</organism>
<evidence type="ECO:0000313" key="1">
    <source>
        <dbReference type="EMBL" id="HFG20219.1"/>
    </source>
</evidence>
<protein>
    <submittedName>
        <fullName evidence="1">Uncharacterized protein</fullName>
    </submittedName>
</protein>
<dbReference type="EMBL" id="DSWI01000012">
    <property type="protein sequence ID" value="HFG20219.1"/>
    <property type="molecule type" value="Genomic_DNA"/>
</dbReference>
<accession>A0A7C3HU10</accession>
<comment type="caution">
    <text evidence="1">The sequence shown here is derived from an EMBL/GenBank/DDBJ whole genome shotgun (WGS) entry which is preliminary data.</text>
</comment>
<gene>
    <name evidence="1" type="ORF">ENS82_05775</name>
</gene>
<dbReference type="AlphaFoldDB" id="A0A7C3HU10"/>
<reference evidence="1" key="1">
    <citation type="journal article" date="2020" name="mSystems">
        <title>Genome- and Community-Level Interaction Insights into Carbon Utilization and Element Cycling Functions of Hydrothermarchaeota in Hydrothermal Sediment.</title>
        <authorList>
            <person name="Zhou Z."/>
            <person name="Liu Y."/>
            <person name="Xu W."/>
            <person name="Pan J."/>
            <person name="Luo Z.H."/>
            <person name="Li M."/>
        </authorList>
    </citation>
    <scope>NUCLEOTIDE SEQUENCE [LARGE SCALE GENOMIC DNA]</scope>
    <source>
        <strain evidence="1">SpSt-524</strain>
    </source>
</reference>
<sequence length="84" mass="10137">MEKPPGTKLINEGPSLLRKTRWYRTRRLRLVRVARARYLRRLRETPPWQWPALFWQYRRELRAALGRITPSAGSLWLLDPLKAQ</sequence>